<dbReference type="PANTHER" id="PTHR43861:SF3">
    <property type="entry name" value="PUTATIVE (AFU_ORTHOLOGUE AFUA_2G14390)-RELATED"/>
    <property type="match status" value="1"/>
</dbReference>
<evidence type="ECO:0000313" key="4">
    <source>
        <dbReference type="Proteomes" id="UP001183648"/>
    </source>
</evidence>
<feature type="domain" description="Methyltransferase" evidence="2">
    <location>
        <begin position="37"/>
        <end position="126"/>
    </location>
</feature>
<keyword evidence="4" id="KW-1185">Reference proteome</keyword>
<dbReference type="PANTHER" id="PTHR43861">
    <property type="entry name" value="TRANS-ACONITATE 2-METHYLTRANSFERASE-RELATED"/>
    <property type="match status" value="1"/>
</dbReference>
<organism evidence="3 4">
    <name type="scientific">Nocardioides marmoribigeumensis</name>
    <dbReference type="NCBI Taxonomy" id="433649"/>
    <lineage>
        <taxon>Bacteria</taxon>
        <taxon>Bacillati</taxon>
        <taxon>Actinomycetota</taxon>
        <taxon>Actinomycetes</taxon>
        <taxon>Propionibacteriales</taxon>
        <taxon>Nocardioidaceae</taxon>
        <taxon>Nocardioides</taxon>
    </lineage>
</organism>
<dbReference type="InterPro" id="IPR041698">
    <property type="entry name" value="Methyltransf_25"/>
</dbReference>
<comment type="caution">
    <text evidence="3">The sequence shown here is derived from an EMBL/GenBank/DDBJ whole genome shotgun (WGS) entry which is preliminary data.</text>
</comment>
<proteinExistence type="predicted"/>
<accession>A0ABU2BX53</accession>
<dbReference type="SUPFAM" id="SSF53335">
    <property type="entry name" value="S-adenosyl-L-methionine-dependent methyltransferases"/>
    <property type="match status" value="1"/>
</dbReference>
<gene>
    <name evidence="3" type="ORF">J2S63_002541</name>
</gene>
<evidence type="ECO:0000313" key="3">
    <source>
        <dbReference type="EMBL" id="MDR7362988.1"/>
    </source>
</evidence>
<dbReference type="CDD" id="cd02440">
    <property type="entry name" value="AdoMet_MTases"/>
    <property type="match status" value="1"/>
</dbReference>
<dbReference type="Proteomes" id="UP001183648">
    <property type="component" value="Unassembled WGS sequence"/>
</dbReference>
<sequence>MDAQAWDERYAAARQWSVTPNALLAERLGDLTPARGLDLACGEGRNAIWLAGLGWRMTAMDFSAVALDRGREAAEEHRVEVEWVVGDATQAPLPETDLVVLAYLQLPAASRRTAVRRAWESLAPGGTFFLVAHDSTNLTEGTGGPQDPAVLYTATDVLGDLAGLAEPEVVAAERVARVVSSEDAHGGTVDRTAWDALVHLVRPAR</sequence>
<dbReference type="Gene3D" id="3.40.50.150">
    <property type="entry name" value="Vaccinia Virus protein VP39"/>
    <property type="match status" value="1"/>
</dbReference>
<evidence type="ECO:0000256" key="1">
    <source>
        <dbReference type="ARBA" id="ARBA00022679"/>
    </source>
</evidence>
<protein>
    <submittedName>
        <fullName evidence="3">SAM-dependent methyltransferase</fullName>
    </submittedName>
</protein>
<name>A0ABU2BX53_9ACTN</name>
<dbReference type="GO" id="GO:0032259">
    <property type="term" value="P:methylation"/>
    <property type="evidence" value="ECO:0007669"/>
    <property type="project" value="UniProtKB-KW"/>
</dbReference>
<dbReference type="Pfam" id="PF13649">
    <property type="entry name" value="Methyltransf_25"/>
    <property type="match status" value="1"/>
</dbReference>
<dbReference type="InterPro" id="IPR029063">
    <property type="entry name" value="SAM-dependent_MTases_sf"/>
</dbReference>
<keyword evidence="3" id="KW-0489">Methyltransferase</keyword>
<reference evidence="3 4" key="1">
    <citation type="submission" date="2023-07" db="EMBL/GenBank/DDBJ databases">
        <title>Sequencing the genomes of 1000 actinobacteria strains.</title>
        <authorList>
            <person name="Klenk H.-P."/>
        </authorList>
    </citation>
    <scope>NUCLEOTIDE SEQUENCE [LARGE SCALE GENOMIC DNA]</scope>
    <source>
        <strain evidence="3 4">DSM 19426</strain>
    </source>
</reference>
<dbReference type="GO" id="GO:0008168">
    <property type="term" value="F:methyltransferase activity"/>
    <property type="evidence" value="ECO:0007669"/>
    <property type="project" value="UniProtKB-KW"/>
</dbReference>
<dbReference type="RefSeq" id="WP_310302781.1">
    <property type="nucleotide sequence ID" value="NZ_BAAAPS010000013.1"/>
</dbReference>
<keyword evidence="1" id="KW-0808">Transferase</keyword>
<dbReference type="EMBL" id="JAVDYG010000001">
    <property type="protein sequence ID" value="MDR7362988.1"/>
    <property type="molecule type" value="Genomic_DNA"/>
</dbReference>
<evidence type="ECO:0000259" key="2">
    <source>
        <dbReference type="Pfam" id="PF13649"/>
    </source>
</evidence>